<proteinExistence type="predicted"/>
<dbReference type="CDD" id="cd02440">
    <property type="entry name" value="AdoMet_MTases"/>
    <property type="match status" value="1"/>
</dbReference>
<dbReference type="SUPFAM" id="SSF53335">
    <property type="entry name" value="S-adenosyl-L-methionine-dependent methyltransferases"/>
    <property type="match status" value="1"/>
</dbReference>
<dbReference type="InterPro" id="IPR029063">
    <property type="entry name" value="SAM-dependent_MTases_sf"/>
</dbReference>
<dbReference type="EMBL" id="FNQE01000021">
    <property type="protein sequence ID" value="SDZ13578.1"/>
    <property type="molecule type" value="Genomic_DNA"/>
</dbReference>
<evidence type="ECO:0000256" key="3">
    <source>
        <dbReference type="ARBA" id="ARBA00022603"/>
    </source>
</evidence>
<dbReference type="Gene3D" id="3.40.50.150">
    <property type="entry name" value="Vaccinia Virus protein VP39"/>
    <property type="match status" value="1"/>
</dbReference>
<dbReference type="Pfam" id="PF13847">
    <property type="entry name" value="Methyltransf_31"/>
    <property type="match status" value="1"/>
</dbReference>
<evidence type="ECO:0000256" key="2">
    <source>
        <dbReference type="ARBA" id="ARBA00022573"/>
    </source>
</evidence>
<evidence type="ECO:0000256" key="1">
    <source>
        <dbReference type="ARBA" id="ARBA00004953"/>
    </source>
</evidence>
<dbReference type="STRING" id="415015.SAMN05660462_01964"/>
<comment type="pathway">
    <text evidence="1">Cofactor biosynthesis; adenosylcobalamin biosynthesis.</text>
</comment>
<dbReference type="PANTHER" id="PTHR43182">
    <property type="entry name" value="COBALT-PRECORRIN-6B C(15)-METHYLTRANSFERASE (DECARBOXYLATING)"/>
    <property type="match status" value="1"/>
</dbReference>
<keyword evidence="2" id="KW-0169">Cobalamin biosynthesis</keyword>
<keyword evidence="4 7" id="KW-0808">Transferase</keyword>
<dbReference type="AlphaFoldDB" id="A0A1H3QKM4"/>
<evidence type="ECO:0000313" key="7">
    <source>
        <dbReference type="EMBL" id="SDZ13578.1"/>
    </source>
</evidence>
<dbReference type="Proteomes" id="UP000198625">
    <property type="component" value="Unassembled WGS sequence"/>
</dbReference>
<accession>A0A1H3QKM4</accession>
<dbReference type="InterPro" id="IPR050714">
    <property type="entry name" value="Cobalamin_biosynth_MTase"/>
</dbReference>
<feature type="domain" description="Methyltransferase" evidence="6">
    <location>
        <begin position="43"/>
        <end position="170"/>
    </location>
</feature>
<dbReference type="InterPro" id="IPR014008">
    <property type="entry name" value="Cbl_synth_MTase_CbiT"/>
</dbReference>
<organism evidence="7 8">
    <name type="scientific">Proteiniborus ethanoligenes</name>
    <dbReference type="NCBI Taxonomy" id="415015"/>
    <lineage>
        <taxon>Bacteria</taxon>
        <taxon>Bacillati</taxon>
        <taxon>Bacillota</taxon>
        <taxon>Clostridia</taxon>
        <taxon>Eubacteriales</taxon>
        <taxon>Proteiniborus</taxon>
    </lineage>
</organism>
<keyword evidence="5" id="KW-0949">S-adenosyl-L-methionine</keyword>
<gene>
    <name evidence="7" type="ORF">SAMN05660462_01964</name>
</gene>
<sequence length="196" mass="21632">MSKWPYDTSGIPDCMFKRGKVPMTKEEVRAITISKLRLRTIDKIVDIGAGTGSISIEAALVANKGKVYAVEKNGEGIELIKENAYIFQANNIEIIEGIAPEVLCQIGKVDKVILGGTGGNIKSIFEWVSHNLKSKGIIVVNAITIENLYKSMELMKEKEFENIEVISVSISKGRPIGNLTMMESQNQIYIISANRK</sequence>
<evidence type="ECO:0000259" key="6">
    <source>
        <dbReference type="Pfam" id="PF13847"/>
    </source>
</evidence>
<keyword evidence="3 7" id="KW-0489">Methyltransferase</keyword>
<dbReference type="GO" id="GO:0032259">
    <property type="term" value="P:methylation"/>
    <property type="evidence" value="ECO:0007669"/>
    <property type="project" value="UniProtKB-KW"/>
</dbReference>
<dbReference type="RefSeq" id="WP_208975243.1">
    <property type="nucleotide sequence ID" value="NZ_FNQE01000021.1"/>
</dbReference>
<name>A0A1H3QKM4_9FIRM</name>
<dbReference type="UniPathway" id="UPA00148"/>
<dbReference type="GO" id="GO:0008276">
    <property type="term" value="F:protein methyltransferase activity"/>
    <property type="evidence" value="ECO:0007669"/>
    <property type="project" value="InterPro"/>
</dbReference>
<dbReference type="GO" id="GO:0009236">
    <property type="term" value="P:cobalamin biosynthetic process"/>
    <property type="evidence" value="ECO:0007669"/>
    <property type="project" value="UniProtKB-UniPathway"/>
</dbReference>
<dbReference type="NCBIfam" id="TIGR02469">
    <property type="entry name" value="CbiT"/>
    <property type="match status" value="1"/>
</dbReference>
<evidence type="ECO:0000256" key="5">
    <source>
        <dbReference type="ARBA" id="ARBA00022691"/>
    </source>
</evidence>
<evidence type="ECO:0000313" key="8">
    <source>
        <dbReference type="Proteomes" id="UP000198625"/>
    </source>
</evidence>
<keyword evidence="8" id="KW-1185">Reference proteome</keyword>
<protein>
    <submittedName>
        <fullName evidence="7">Cobalt-precorrin-6B (C15)-methyltransferase</fullName>
    </submittedName>
</protein>
<reference evidence="7 8" key="1">
    <citation type="submission" date="2016-10" db="EMBL/GenBank/DDBJ databases">
        <authorList>
            <person name="de Groot N.N."/>
        </authorList>
    </citation>
    <scope>NUCLEOTIDE SEQUENCE [LARGE SCALE GENOMIC DNA]</scope>
    <source>
        <strain evidence="7 8">DSM 21650</strain>
    </source>
</reference>
<dbReference type="PANTHER" id="PTHR43182:SF1">
    <property type="entry name" value="COBALT-PRECORRIN-7 C(5)-METHYLTRANSFERASE"/>
    <property type="match status" value="1"/>
</dbReference>
<dbReference type="InterPro" id="IPR025714">
    <property type="entry name" value="Methyltranfer_dom"/>
</dbReference>
<evidence type="ECO:0000256" key="4">
    <source>
        <dbReference type="ARBA" id="ARBA00022679"/>
    </source>
</evidence>